<accession>A0A8X6XJE3</accession>
<protein>
    <submittedName>
        <fullName evidence="1">Uncharacterized protein</fullName>
    </submittedName>
</protein>
<gene>
    <name evidence="1" type="ORF">TNIN_482171</name>
</gene>
<comment type="caution">
    <text evidence="1">The sequence shown here is derived from an EMBL/GenBank/DDBJ whole genome shotgun (WGS) entry which is preliminary data.</text>
</comment>
<keyword evidence="2" id="KW-1185">Reference proteome</keyword>
<dbReference type="Proteomes" id="UP000886998">
    <property type="component" value="Unassembled WGS sequence"/>
</dbReference>
<sequence>MGPVEIGACLFGGSGTKLKLLLSHFYALSSTSELWSKFQVSSSSGIEQGVGQYHIPVLVCTALTVQYQFLVITYQILIDEFPYNSDNYSRKFVTSHVPEFLEAFLLLEVFRIITLYCLSSLVCSCTYR</sequence>
<name>A0A8X6XJE3_9ARAC</name>
<evidence type="ECO:0000313" key="1">
    <source>
        <dbReference type="EMBL" id="GFY54328.1"/>
    </source>
</evidence>
<dbReference type="EMBL" id="BMAV01009825">
    <property type="protein sequence ID" value="GFY54328.1"/>
    <property type="molecule type" value="Genomic_DNA"/>
</dbReference>
<dbReference type="AlphaFoldDB" id="A0A8X6XJE3"/>
<evidence type="ECO:0000313" key="2">
    <source>
        <dbReference type="Proteomes" id="UP000886998"/>
    </source>
</evidence>
<reference evidence="1" key="1">
    <citation type="submission" date="2020-08" db="EMBL/GenBank/DDBJ databases">
        <title>Multicomponent nature underlies the extraordinary mechanical properties of spider dragline silk.</title>
        <authorList>
            <person name="Kono N."/>
            <person name="Nakamura H."/>
            <person name="Mori M."/>
            <person name="Yoshida Y."/>
            <person name="Ohtoshi R."/>
            <person name="Malay A.D."/>
            <person name="Moran D.A.P."/>
            <person name="Tomita M."/>
            <person name="Numata K."/>
            <person name="Arakawa K."/>
        </authorList>
    </citation>
    <scope>NUCLEOTIDE SEQUENCE</scope>
</reference>
<proteinExistence type="predicted"/>
<organism evidence="1 2">
    <name type="scientific">Trichonephila inaurata madagascariensis</name>
    <dbReference type="NCBI Taxonomy" id="2747483"/>
    <lineage>
        <taxon>Eukaryota</taxon>
        <taxon>Metazoa</taxon>
        <taxon>Ecdysozoa</taxon>
        <taxon>Arthropoda</taxon>
        <taxon>Chelicerata</taxon>
        <taxon>Arachnida</taxon>
        <taxon>Araneae</taxon>
        <taxon>Araneomorphae</taxon>
        <taxon>Entelegynae</taxon>
        <taxon>Araneoidea</taxon>
        <taxon>Nephilidae</taxon>
        <taxon>Trichonephila</taxon>
        <taxon>Trichonephila inaurata</taxon>
    </lineage>
</organism>